<protein>
    <submittedName>
        <fullName evidence="2">Signal recognition particle SRP54 helical bundle domain-containing protein</fullName>
    </submittedName>
</protein>
<dbReference type="Proteomes" id="UP000887576">
    <property type="component" value="Unplaced"/>
</dbReference>
<evidence type="ECO:0000313" key="1">
    <source>
        <dbReference type="Proteomes" id="UP000887576"/>
    </source>
</evidence>
<accession>A0AC34RNX3</accession>
<evidence type="ECO:0000313" key="2">
    <source>
        <dbReference type="WBParaSite" id="JU765_v2.g8682.t1"/>
    </source>
</evidence>
<dbReference type="WBParaSite" id="JU765_v2.g8682.t1">
    <property type="protein sequence ID" value="JU765_v2.g8682.t1"/>
    <property type="gene ID" value="JU765_v2.g8682"/>
</dbReference>
<name>A0AC34RNX3_9BILA</name>
<organism evidence="1 2">
    <name type="scientific">Panagrolaimus sp. JU765</name>
    <dbReference type="NCBI Taxonomy" id="591449"/>
    <lineage>
        <taxon>Eukaryota</taxon>
        <taxon>Metazoa</taxon>
        <taxon>Ecdysozoa</taxon>
        <taxon>Nematoda</taxon>
        <taxon>Chromadorea</taxon>
        <taxon>Rhabditida</taxon>
        <taxon>Tylenchina</taxon>
        <taxon>Panagrolaimomorpha</taxon>
        <taxon>Panagrolaimoidea</taxon>
        <taxon>Panagrolaimidae</taxon>
        <taxon>Panagrolaimus</taxon>
    </lineage>
</organism>
<reference evidence="2" key="1">
    <citation type="submission" date="2022-11" db="UniProtKB">
        <authorList>
            <consortium name="WormBaseParasite"/>
        </authorList>
    </citation>
    <scope>IDENTIFICATION</scope>
</reference>
<sequence>MVLADLGRRIRNAVGRIGQSAVINEDELNNMLKEISNALIESDVNVKLVIELRNNVKKALNFEEISGGVNKKRVIHKTVFNELIKLIDPGVKPFEPVRSKPNVIMFVGLQGSGKTTTCTKASMMLLW</sequence>
<proteinExistence type="predicted"/>